<evidence type="ECO:0000313" key="3">
    <source>
        <dbReference type="Proteomes" id="UP000595857"/>
    </source>
</evidence>
<accession>A0ABX7CEA3</accession>
<dbReference type="Gene3D" id="3.40.50.1820">
    <property type="entry name" value="alpha/beta hydrolase"/>
    <property type="match status" value="1"/>
</dbReference>
<dbReference type="InterPro" id="IPR050228">
    <property type="entry name" value="Carboxylesterase_BioH"/>
</dbReference>
<dbReference type="Pfam" id="PF00561">
    <property type="entry name" value="Abhydrolase_1"/>
    <property type="match status" value="1"/>
</dbReference>
<organism evidence="2 3">
    <name type="scientific">Devosia rhizoryzae</name>
    <dbReference type="NCBI Taxonomy" id="2774137"/>
    <lineage>
        <taxon>Bacteria</taxon>
        <taxon>Pseudomonadati</taxon>
        <taxon>Pseudomonadota</taxon>
        <taxon>Alphaproteobacteria</taxon>
        <taxon>Hyphomicrobiales</taxon>
        <taxon>Devosiaceae</taxon>
        <taxon>Devosia</taxon>
    </lineage>
</organism>
<dbReference type="InterPro" id="IPR000073">
    <property type="entry name" value="AB_hydrolase_1"/>
</dbReference>
<gene>
    <name evidence="2" type="ORF">JI748_08180</name>
</gene>
<proteinExistence type="predicted"/>
<protein>
    <submittedName>
        <fullName evidence="2">Alpha/beta hydrolase</fullName>
    </submittedName>
</protein>
<reference evidence="2 3" key="1">
    <citation type="submission" date="2021-01" db="EMBL/GenBank/DDBJ databases">
        <title>Genome seq and assembly of Devosia sp. LEGU1.</title>
        <authorList>
            <person name="Chhetri G."/>
        </authorList>
    </citation>
    <scope>NUCLEOTIDE SEQUENCE [LARGE SCALE GENOMIC DNA]</scope>
    <source>
        <strain evidence="2 3">LEGU1</strain>
    </source>
</reference>
<feature type="domain" description="AB hydrolase-1" evidence="1">
    <location>
        <begin position="49"/>
        <end position="161"/>
    </location>
</feature>
<dbReference type="SUPFAM" id="SSF53474">
    <property type="entry name" value="alpha/beta-Hydrolases"/>
    <property type="match status" value="1"/>
</dbReference>
<dbReference type="RefSeq" id="WP_201636716.1">
    <property type="nucleotide sequence ID" value="NZ_CP068046.1"/>
</dbReference>
<dbReference type="EMBL" id="CP068046">
    <property type="protein sequence ID" value="QQR40945.1"/>
    <property type="molecule type" value="Genomic_DNA"/>
</dbReference>
<keyword evidence="3" id="KW-1185">Reference proteome</keyword>
<name>A0ABX7CEA3_9HYPH</name>
<dbReference type="GO" id="GO:0016787">
    <property type="term" value="F:hydrolase activity"/>
    <property type="evidence" value="ECO:0007669"/>
    <property type="project" value="UniProtKB-KW"/>
</dbReference>
<keyword evidence="2" id="KW-0378">Hydrolase</keyword>
<dbReference type="InterPro" id="IPR029058">
    <property type="entry name" value="AB_hydrolase_fold"/>
</dbReference>
<dbReference type="PANTHER" id="PTHR43194:SF2">
    <property type="entry name" value="PEROXISOMAL MEMBRANE PROTEIN LPX1"/>
    <property type="match status" value="1"/>
</dbReference>
<evidence type="ECO:0000259" key="1">
    <source>
        <dbReference type="Pfam" id="PF00561"/>
    </source>
</evidence>
<evidence type="ECO:0000313" key="2">
    <source>
        <dbReference type="EMBL" id="QQR40945.1"/>
    </source>
</evidence>
<dbReference type="PANTHER" id="PTHR43194">
    <property type="entry name" value="HYDROLASE ALPHA/BETA FOLD FAMILY"/>
    <property type="match status" value="1"/>
</dbReference>
<sequence length="317" mass="34551">MPSVFKSSRTVPPDHPAFATLPIELITMRDARTRIAVHRRGQFGDGRMPLVCVAGYNRNMSDFTGLAGYLPRIGQGDWPLVLIDLGGRGRSDDRAKGSDYGSLADAHDLADTLMALGIGKAIILGQGHGGQVAMALAAEHPLLVGGTILLDAGPVTDSRSIVRLRNNLAHIHGLRGGKTVSAGFNKILAGTYPGLPENLLPPLALRSHWFDKRGRARPLFDNKLIERLKDFSFDDVLTPQWPLFDALTCAPLLLLRTQLTDQVRRETFEEMVRRRPDAVALTIMGQGSPALFDEMEDVEAVTRFMVEASAKQAELAA</sequence>
<dbReference type="Proteomes" id="UP000595857">
    <property type="component" value="Chromosome"/>
</dbReference>